<evidence type="ECO:0000313" key="2">
    <source>
        <dbReference type="EMBL" id="KAK3756314.1"/>
    </source>
</evidence>
<feature type="compositionally biased region" description="Basic and acidic residues" evidence="1">
    <location>
        <begin position="1"/>
        <end position="12"/>
    </location>
</feature>
<evidence type="ECO:0000256" key="1">
    <source>
        <dbReference type="SAM" id="MobiDB-lite"/>
    </source>
</evidence>
<dbReference type="EMBL" id="JAWDGP010005524">
    <property type="protein sequence ID" value="KAK3756314.1"/>
    <property type="molecule type" value="Genomic_DNA"/>
</dbReference>
<protein>
    <submittedName>
        <fullName evidence="2">Uncharacterized protein</fullName>
    </submittedName>
</protein>
<gene>
    <name evidence="2" type="ORF">RRG08_038809</name>
</gene>
<proteinExistence type="predicted"/>
<dbReference type="AlphaFoldDB" id="A0AAE1D3S8"/>
<keyword evidence="3" id="KW-1185">Reference proteome</keyword>
<feature type="region of interest" description="Disordered" evidence="1">
    <location>
        <begin position="1"/>
        <end position="24"/>
    </location>
</feature>
<dbReference type="Proteomes" id="UP001283361">
    <property type="component" value="Unassembled WGS sequence"/>
</dbReference>
<evidence type="ECO:0000313" key="3">
    <source>
        <dbReference type="Proteomes" id="UP001283361"/>
    </source>
</evidence>
<name>A0AAE1D3S8_9GAST</name>
<accession>A0AAE1D3S8</accession>
<comment type="caution">
    <text evidence="2">The sequence shown here is derived from an EMBL/GenBank/DDBJ whole genome shotgun (WGS) entry which is preliminary data.</text>
</comment>
<sequence length="79" mass="8807">MATESFERRECPNPRSTKGVDLNLDSEPRSIKSELQATRLDGGKFLWIVHNTTTYVKAPRVNSKAVCLPLPSDSWSTDG</sequence>
<organism evidence="2 3">
    <name type="scientific">Elysia crispata</name>
    <name type="common">lettuce slug</name>
    <dbReference type="NCBI Taxonomy" id="231223"/>
    <lineage>
        <taxon>Eukaryota</taxon>
        <taxon>Metazoa</taxon>
        <taxon>Spiralia</taxon>
        <taxon>Lophotrochozoa</taxon>
        <taxon>Mollusca</taxon>
        <taxon>Gastropoda</taxon>
        <taxon>Heterobranchia</taxon>
        <taxon>Euthyneura</taxon>
        <taxon>Panpulmonata</taxon>
        <taxon>Sacoglossa</taxon>
        <taxon>Placobranchoidea</taxon>
        <taxon>Plakobranchidae</taxon>
        <taxon>Elysia</taxon>
    </lineage>
</organism>
<reference evidence="2" key="1">
    <citation type="journal article" date="2023" name="G3 (Bethesda)">
        <title>A reference genome for the long-term kleptoplast-retaining sea slug Elysia crispata morphotype clarki.</title>
        <authorList>
            <person name="Eastman K.E."/>
            <person name="Pendleton A.L."/>
            <person name="Shaikh M.A."/>
            <person name="Suttiyut T."/>
            <person name="Ogas R."/>
            <person name="Tomko P."/>
            <person name="Gavelis G."/>
            <person name="Widhalm J.R."/>
            <person name="Wisecaver J.H."/>
        </authorList>
    </citation>
    <scope>NUCLEOTIDE SEQUENCE</scope>
    <source>
        <strain evidence="2">ECLA1</strain>
    </source>
</reference>